<evidence type="ECO:0000259" key="8">
    <source>
        <dbReference type="Pfam" id="PF01883"/>
    </source>
</evidence>
<dbReference type="GO" id="GO:0006412">
    <property type="term" value="P:translation"/>
    <property type="evidence" value="ECO:0007669"/>
    <property type="project" value="InterPro"/>
</dbReference>
<evidence type="ECO:0000256" key="3">
    <source>
        <dbReference type="ARBA" id="ARBA00023274"/>
    </source>
</evidence>
<dbReference type="Proteomes" id="UP000283128">
    <property type="component" value="Unassembled WGS sequence"/>
</dbReference>
<gene>
    <name evidence="9" type="ORF">EOT10_05095</name>
</gene>
<dbReference type="Gene3D" id="3.30.300.130">
    <property type="entry name" value="Fe-S cluster assembly (FSCA)"/>
    <property type="match status" value="1"/>
</dbReference>
<proteinExistence type="inferred from homology"/>
<dbReference type="InterPro" id="IPR036394">
    <property type="entry name" value="Ribosomal_uL22_sf"/>
</dbReference>
<dbReference type="Pfam" id="PF00237">
    <property type="entry name" value="Ribosomal_L22"/>
    <property type="match status" value="1"/>
</dbReference>
<keyword evidence="10" id="KW-1185">Reference proteome</keyword>
<evidence type="ECO:0000256" key="6">
    <source>
        <dbReference type="RuleBase" id="RU004005"/>
    </source>
</evidence>
<dbReference type="PANTHER" id="PTHR42831">
    <property type="entry name" value="FE-S PROTEIN MATURATION AUXILIARY FACTOR YITW"/>
    <property type="match status" value="1"/>
</dbReference>
<dbReference type="EMBL" id="RZYA01000002">
    <property type="protein sequence ID" value="RVU27683.1"/>
    <property type="molecule type" value="Genomic_DNA"/>
</dbReference>
<dbReference type="SUPFAM" id="SSF54843">
    <property type="entry name" value="Ribosomal protein L22"/>
    <property type="match status" value="1"/>
</dbReference>
<dbReference type="AlphaFoldDB" id="A0A437PZM1"/>
<dbReference type="InterPro" id="IPR034904">
    <property type="entry name" value="FSCA_dom_sf"/>
</dbReference>
<dbReference type="GO" id="GO:0003735">
    <property type="term" value="F:structural constituent of ribosome"/>
    <property type="evidence" value="ECO:0007669"/>
    <property type="project" value="InterPro"/>
</dbReference>
<keyword evidence="7" id="KW-0694">RNA-binding</keyword>
<dbReference type="GO" id="GO:0019843">
    <property type="term" value="F:rRNA binding"/>
    <property type="evidence" value="ECO:0007669"/>
    <property type="project" value="UniProtKB-KW"/>
</dbReference>
<dbReference type="InterPro" id="IPR002744">
    <property type="entry name" value="MIP18-like"/>
</dbReference>
<evidence type="ECO:0000256" key="4">
    <source>
        <dbReference type="ARBA" id="ARBA00025084"/>
    </source>
</evidence>
<protein>
    <recommendedName>
        <fullName evidence="5">50S ribosomal protein L22</fullName>
    </recommendedName>
</protein>
<keyword evidence="7" id="KW-0699">rRNA-binding</keyword>
<dbReference type="Gene3D" id="3.90.470.10">
    <property type="entry name" value="Ribosomal protein L22/L17"/>
    <property type="match status" value="1"/>
</dbReference>
<reference evidence="9 10" key="1">
    <citation type="submission" date="2019-01" db="EMBL/GenBank/DDBJ databases">
        <title>Genome sequences of Streptomyces and Rhizobium isolates collected from root and soil.</title>
        <authorList>
            <person name="Chhettri S."/>
            <person name="Sevigny J.L."/>
            <person name="Sen A."/>
            <person name="Ennis N."/>
            <person name="Tisa L."/>
        </authorList>
    </citation>
    <scope>NUCLEOTIDE SEQUENCE [LARGE SCALE GENOMIC DNA]</scope>
    <source>
        <strain evidence="9 10">San01</strain>
    </source>
</reference>
<keyword evidence="2 6" id="KW-0689">Ribosomal protein</keyword>
<dbReference type="PANTHER" id="PTHR42831:SF1">
    <property type="entry name" value="FE-S PROTEIN MATURATION AUXILIARY FACTOR YITW"/>
    <property type="match status" value="1"/>
</dbReference>
<keyword evidence="3 6" id="KW-0687">Ribonucleoprotein</keyword>
<evidence type="ECO:0000256" key="2">
    <source>
        <dbReference type="ARBA" id="ARBA00022980"/>
    </source>
</evidence>
<dbReference type="SUPFAM" id="SSF117916">
    <property type="entry name" value="Fe-S cluster assembly (FSCA) domain-like"/>
    <property type="match status" value="1"/>
</dbReference>
<comment type="caution">
    <text evidence="9">The sequence shown here is derived from an EMBL/GenBank/DDBJ whole genome shotgun (WGS) entry which is preliminary data.</text>
</comment>
<dbReference type="GO" id="GO:1990904">
    <property type="term" value="C:ribonucleoprotein complex"/>
    <property type="evidence" value="ECO:0007669"/>
    <property type="project" value="UniProtKB-KW"/>
</dbReference>
<dbReference type="InterPro" id="IPR001063">
    <property type="entry name" value="Ribosomal_uL22"/>
</dbReference>
<feature type="domain" description="MIP18 family-like" evidence="8">
    <location>
        <begin position="147"/>
        <end position="207"/>
    </location>
</feature>
<evidence type="ECO:0000313" key="10">
    <source>
        <dbReference type="Proteomes" id="UP000283128"/>
    </source>
</evidence>
<dbReference type="GO" id="GO:0005840">
    <property type="term" value="C:ribosome"/>
    <property type="evidence" value="ECO:0007669"/>
    <property type="project" value="UniProtKB-KW"/>
</dbReference>
<comment type="similarity">
    <text evidence="1 6">Belongs to the universal ribosomal protein uL22 family.</text>
</comment>
<evidence type="ECO:0000313" key="9">
    <source>
        <dbReference type="EMBL" id="RVU27683.1"/>
    </source>
</evidence>
<dbReference type="InterPro" id="IPR052339">
    <property type="entry name" value="Fe-S_Maturation_MIP18"/>
</dbReference>
<sequence>MTTLAVLETVQNQARVPAEEARSALAKVRGLRAGEALAKLRLGPGRTCEPVARVLDRALVEAADAGLGADQLVVAGGSAEPAEPIVRVRRKAHGKADWISSPTADVRVELQPLGVWETQTCETVVRPAEPEPLLAVPASGEPGARAAEVREALKDVLDPDLGVNVVDLGFVRRVEVDEHGFAVLTMTLTSPACPLTGVMEDQIRTLLSVETSPVTGFRVEWVWLPTWRPADISEEGREQLRAIGFTRF</sequence>
<comment type="function">
    <text evidence="4">This protein binds specifically to 23S rRNA; its binding is stimulated by other ribosomal proteins, e.g. L4, L17, and L20. It is important during the early stages of 50S assembly. It makes multiple contacts with different domains of the 23S rRNA in the assembled 50S subunit and ribosome.</text>
</comment>
<comment type="subunit">
    <text evidence="7">Part of the 50S ribosomal subunit.</text>
</comment>
<organism evidence="9 10">
    <name type="scientific">Streptomyces antnestii</name>
    <dbReference type="NCBI Taxonomy" id="2494256"/>
    <lineage>
        <taxon>Bacteria</taxon>
        <taxon>Bacillati</taxon>
        <taxon>Actinomycetota</taxon>
        <taxon>Actinomycetes</taxon>
        <taxon>Kitasatosporales</taxon>
        <taxon>Streptomycetaceae</taxon>
        <taxon>Streptomyces</taxon>
    </lineage>
</organism>
<dbReference type="OrthoDB" id="9805360at2"/>
<evidence type="ECO:0000256" key="7">
    <source>
        <dbReference type="RuleBase" id="RU004006"/>
    </source>
</evidence>
<dbReference type="Pfam" id="PF01883">
    <property type="entry name" value="FeS_assembly_P"/>
    <property type="match status" value="1"/>
</dbReference>
<evidence type="ECO:0000256" key="1">
    <source>
        <dbReference type="ARBA" id="ARBA00009451"/>
    </source>
</evidence>
<name>A0A437PZM1_9ACTN</name>
<accession>A0A437PZM1</accession>
<evidence type="ECO:0000256" key="5">
    <source>
        <dbReference type="ARBA" id="ARBA00035480"/>
    </source>
</evidence>